<accession>A0A370HU25</accession>
<proteinExistence type="predicted"/>
<organism evidence="2 3">
    <name type="scientific">Microvirga subterranea</name>
    <dbReference type="NCBI Taxonomy" id="186651"/>
    <lineage>
        <taxon>Bacteria</taxon>
        <taxon>Pseudomonadati</taxon>
        <taxon>Pseudomonadota</taxon>
        <taxon>Alphaproteobacteria</taxon>
        <taxon>Hyphomicrobiales</taxon>
        <taxon>Methylobacteriaceae</taxon>
        <taxon>Microvirga</taxon>
    </lineage>
</organism>
<dbReference type="EMBL" id="QQBB01000001">
    <property type="protein sequence ID" value="RDI62029.1"/>
    <property type="molecule type" value="Genomic_DNA"/>
</dbReference>
<dbReference type="RefSeq" id="WP_114768191.1">
    <property type="nucleotide sequence ID" value="NZ_QQBB01000001.1"/>
</dbReference>
<evidence type="ECO:0000313" key="2">
    <source>
        <dbReference type="EMBL" id="RDI62029.1"/>
    </source>
</evidence>
<dbReference type="Proteomes" id="UP000254925">
    <property type="component" value="Unassembled WGS sequence"/>
</dbReference>
<keyword evidence="1" id="KW-0472">Membrane</keyword>
<gene>
    <name evidence="2" type="ORF">DES45_101292</name>
</gene>
<name>A0A370HU25_9HYPH</name>
<sequence length="154" mass="16179">MTFKEGLLKARGQITFVVALAVSTGIIIYLEALDTEARIQARVAAEMSRQKVAATPAPQPLQAAIETALREAQASYASDPGAAANRAALLASVSSAVQLGVLDPEDGFSRIRKVLDEMEQRPGERTSALVSALGVTAVAFPTLQDRIARLSSAS</sequence>
<feature type="transmembrane region" description="Helical" evidence="1">
    <location>
        <begin position="12"/>
        <end position="30"/>
    </location>
</feature>
<keyword evidence="1" id="KW-0812">Transmembrane</keyword>
<comment type="caution">
    <text evidence="2">The sequence shown here is derived from an EMBL/GenBank/DDBJ whole genome shotgun (WGS) entry which is preliminary data.</text>
</comment>
<reference evidence="2 3" key="1">
    <citation type="submission" date="2018-07" db="EMBL/GenBank/DDBJ databases">
        <title>Genomic Encyclopedia of Type Strains, Phase IV (KMG-IV): sequencing the most valuable type-strain genomes for metagenomic binning, comparative biology and taxonomic classification.</title>
        <authorList>
            <person name="Goeker M."/>
        </authorList>
    </citation>
    <scope>NUCLEOTIDE SEQUENCE [LARGE SCALE GENOMIC DNA]</scope>
    <source>
        <strain evidence="2 3">DSM 14364</strain>
    </source>
</reference>
<protein>
    <submittedName>
        <fullName evidence="2">Uncharacterized protein</fullName>
    </submittedName>
</protein>
<evidence type="ECO:0000256" key="1">
    <source>
        <dbReference type="SAM" id="Phobius"/>
    </source>
</evidence>
<evidence type="ECO:0000313" key="3">
    <source>
        <dbReference type="Proteomes" id="UP000254925"/>
    </source>
</evidence>
<dbReference type="AlphaFoldDB" id="A0A370HU25"/>
<keyword evidence="3" id="KW-1185">Reference proteome</keyword>
<dbReference type="OrthoDB" id="9147113at2"/>
<keyword evidence="1" id="KW-1133">Transmembrane helix</keyword>